<organism evidence="2 3">
    <name type="scientific">Batillaria attramentaria</name>
    <dbReference type="NCBI Taxonomy" id="370345"/>
    <lineage>
        <taxon>Eukaryota</taxon>
        <taxon>Metazoa</taxon>
        <taxon>Spiralia</taxon>
        <taxon>Lophotrochozoa</taxon>
        <taxon>Mollusca</taxon>
        <taxon>Gastropoda</taxon>
        <taxon>Caenogastropoda</taxon>
        <taxon>Sorbeoconcha</taxon>
        <taxon>Cerithioidea</taxon>
        <taxon>Batillariidae</taxon>
        <taxon>Batillaria</taxon>
    </lineage>
</organism>
<feature type="domain" description="Sulfotransferase" evidence="1">
    <location>
        <begin position="145"/>
        <end position="376"/>
    </location>
</feature>
<dbReference type="PANTHER" id="PTHR15723">
    <property type="entry name" value="CARBOHYDRATE SULFOTRANSFERASE 15"/>
    <property type="match status" value="1"/>
</dbReference>
<dbReference type="EMBL" id="JACVVK020000274">
    <property type="protein sequence ID" value="KAK7480794.1"/>
    <property type="molecule type" value="Genomic_DNA"/>
</dbReference>
<dbReference type="Gene3D" id="3.40.50.300">
    <property type="entry name" value="P-loop containing nucleotide triphosphate hydrolases"/>
    <property type="match status" value="1"/>
</dbReference>
<dbReference type="InterPro" id="IPR052654">
    <property type="entry name" value="CS_Sulfotransferase"/>
</dbReference>
<sequence>MLRFLRLPFAYRKLLKQSVFCVTIGCTFVLLLLASLPGSVPVSYLDRLLQAQGTLGLRRSLNAPKPKPVPVCVGHNASRREVEDLFCLPKPKFDPDIKNPCWWANYTNDLSQWMHRRRYRNDLLRPRVTGSRVLKCLPYAHIICCSKSGTTDLFVRLSMHPDYVKTGYMGKEHLYWSWNKYGLNYKGRQKEPFPFTGYVNSFNPVADRLLMSKDNRSRLITVDASPPDMWDFRGWIWLPQNRNLSEPQVLTPHIMQHLYRDPKFLVLMRDPVERVYTAYLFHIMGNNSFDFHRDVMKSIALFNRCLTTRPSRRQCYFDTNLLEELKVEIPFMCYAVYIKKWLDVFPRKHFMFMKTERYSQETESHLFKIFDFLNMSRPSSALFQQMLAFPKSYHTKVKDKAGPMLPETRAVLRKYAESCNQELADLLHDDAYLWKDELPPRSEGSQMVHNVISGHKSSANLPLASS</sequence>
<gene>
    <name evidence="2" type="ORF">BaRGS_00027960</name>
</gene>
<dbReference type="SUPFAM" id="SSF52540">
    <property type="entry name" value="P-loop containing nucleoside triphosphate hydrolases"/>
    <property type="match status" value="1"/>
</dbReference>
<evidence type="ECO:0000313" key="3">
    <source>
        <dbReference type="Proteomes" id="UP001519460"/>
    </source>
</evidence>
<dbReference type="InterPro" id="IPR027417">
    <property type="entry name" value="P-loop_NTPase"/>
</dbReference>
<name>A0ABD0K193_9CAEN</name>
<keyword evidence="3" id="KW-1185">Reference proteome</keyword>
<protein>
    <recommendedName>
        <fullName evidence="1">Sulfotransferase domain-containing protein</fullName>
    </recommendedName>
</protein>
<proteinExistence type="predicted"/>
<dbReference type="PANTHER" id="PTHR15723:SF0">
    <property type="entry name" value="CARBOHYDRATE SULFOTRANSFERASE 15"/>
    <property type="match status" value="1"/>
</dbReference>
<evidence type="ECO:0000259" key="1">
    <source>
        <dbReference type="Pfam" id="PF00685"/>
    </source>
</evidence>
<dbReference type="Pfam" id="PF00685">
    <property type="entry name" value="Sulfotransfer_1"/>
    <property type="match status" value="1"/>
</dbReference>
<dbReference type="AlphaFoldDB" id="A0ABD0K193"/>
<dbReference type="InterPro" id="IPR000863">
    <property type="entry name" value="Sulfotransferase_dom"/>
</dbReference>
<accession>A0ABD0K193</accession>
<comment type="caution">
    <text evidence="2">The sequence shown here is derived from an EMBL/GenBank/DDBJ whole genome shotgun (WGS) entry which is preliminary data.</text>
</comment>
<evidence type="ECO:0000313" key="2">
    <source>
        <dbReference type="EMBL" id="KAK7480794.1"/>
    </source>
</evidence>
<dbReference type="Proteomes" id="UP001519460">
    <property type="component" value="Unassembled WGS sequence"/>
</dbReference>
<reference evidence="2 3" key="1">
    <citation type="journal article" date="2023" name="Sci. Data">
        <title>Genome assembly of the Korean intertidal mud-creeper Batillaria attramentaria.</title>
        <authorList>
            <person name="Patra A.K."/>
            <person name="Ho P.T."/>
            <person name="Jun S."/>
            <person name="Lee S.J."/>
            <person name="Kim Y."/>
            <person name="Won Y.J."/>
        </authorList>
    </citation>
    <scope>NUCLEOTIDE SEQUENCE [LARGE SCALE GENOMIC DNA]</scope>
    <source>
        <strain evidence="2">Wonlab-2016</strain>
    </source>
</reference>